<feature type="DNA-binding region" description="H-T-H motif" evidence="4">
    <location>
        <begin position="33"/>
        <end position="52"/>
    </location>
</feature>
<dbReference type="EMBL" id="JAUQSZ010000008">
    <property type="protein sequence ID" value="MDO7843247.1"/>
    <property type="molecule type" value="Genomic_DNA"/>
</dbReference>
<dbReference type="Proteomes" id="UP001176468">
    <property type="component" value="Unassembled WGS sequence"/>
</dbReference>
<evidence type="ECO:0000256" key="4">
    <source>
        <dbReference type="PROSITE-ProRule" id="PRU00335"/>
    </source>
</evidence>
<keyword evidence="2 4" id="KW-0238">DNA-binding</keyword>
<dbReference type="InterPro" id="IPR050109">
    <property type="entry name" value="HTH-type_TetR-like_transc_reg"/>
</dbReference>
<evidence type="ECO:0000259" key="5">
    <source>
        <dbReference type="PROSITE" id="PS50977"/>
    </source>
</evidence>
<feature type="domain" description="HTH tetR-type" evidence="5">
    <location>
        <begin position="10"/>
        <end position="70"/>
    </location>
</feature>
<gene>
    <name evidence="6" type="ORF">Q5H94_13005</name>
</gene>
<keyword evidence="1" id="KW-0805">Transcription regulation</keyword>
<dbReference type="SUPFAM" id="SSF48498">
    <property type="entry name" value="Tetracyclin repressor-like, C-terminal domain"/>
    <property type="match status" value="1"/>
</dbReference>
<evidence type="ECO:0000313" key="7">
    <source>
        <dbReference type="Proteomes" id="UP001176468"/>
    </source>
</evidence>
<dbReference type="Gene3D" id="1.10.357.10">
    <property type="entry name" value="Tetracycline Repressor, domain 2"/>
    <property type="match status" value="1"/>
</dbReference>
<dbReference type="PROSITE" id="PS50977">
    <property type="entry name" value="HTH_TETR_2"/>
    <property type="match status" value="1"/>
</dbReference>
<evidence type="ECO:0000256" key="2">
    <source>
        <dbReference type="ARBA" id="ARBA00023125"/>
    </source>
</evidence>
<dbReference type="Pfam" id="PF13305">
    <property type="entry name" value="TetR_C_33"/>
    <property type="match status" value="1"/>
</dbReference>
<dbReference type="InterPro" id="IPR009057">
    <property type="entry name" value="Homeodomain-like_sf"/>
</dbReference>
<comment type="caution">
    <text evidence="6">The sequence shown here is derived from an EMBL/GenBank/DDBJ whole genome shotgun (WGS) entry which is preliminary data.</text>
</comment>
<dbReference type="Pfam" id="PF00440">
    <property type="entry name" value="TetR_N"/>
    <property type="match status" value="1"/>
</dbReference>
<dbReference type="InterPro" id="IPR025996">
    <property type="entry name" value="MT1864/Rv1816-like_C"/>
</dbReference>
<dbReference type="RefSeq" id="WP_304561700.1">
    <property type="nucleotide sequence ID" value="NZ_JAUQSZ010000008.1"/>
</dbReference>
<dbReference type="PANTHER" id="PTHR30055:SF234">
    <property type="entry name" value="HTH-TYPE TRANSCRIPTIONAL REGULATOR BETI"/>
    <property type="match status" value="1"/>
</dbReference>
<accession>A0ABT9A3D3</accession>
<dbReference type="InterPro" id="IPR001647">
    <property type="entry name" value="HTH_TetR"/>
</dbReference>
<evidence type="ECO:0000313" key="6">
    <source>
        <dbReference type="EMBL" id="MDO7843247.1"/>
    </source>
</evidence>
<protein>
    <submittedName>
        <fullName evidence="6">TetR/AcrR family transcriptional regulator</fullName>
    </submittedName>
</protein>
<reference evidence="6" key="1">
    <citation type="submission" date="2023-07" db="EMBL/GenBank/DDBJ databases">
        <authorList>
            <person name="Kim M.K."/>
        </authorList>
    </citation>
    <scope>NUCLEOTIDE SEQUENCE</scope>
    <source>
        <strain evidence="6">CA1-15</strain>
    </source>
</reference>
<keyword evidence="7" id="KW-1185">Reference proteome</keyword>
<name>A0ABT9A3D3_9SPHN</name>
<evidence type="ECO:0000256" key="1">
    <source>
        <dbReference type="ARBA" id="ARBA00023015"/>
    </source>
</evidence>
<proteinExistence type="predicted"/>
<dbReference type="InterPro" id="IPR036271">
    <property type="entry name" value="Tet_transcr_reg_TetR-rel_C_sf"/>
</dbReference>
<dbReference type="SUPFAM" id="SSF46689">
    <property type="entry name" value="Homeodomain-like"/>
    <property type="match status" value="1"/>
</dbReference>
<evidence type="ECO:0000256" key="3">
    <source>
        <dbReference type="ARBA" id="ARBA00023163"/>
    </source>
</evidence>
<keyword evidence="3" id="KW-0804">Transcription</keyword>
<organism evidence="6 7">
    <name type="scientific">Sphingomonas immobilis</name>
    <dbReference type="NCBI Taxonomy" id="3063997"/>
    <lineage>
        <taxon>Bacteria</taxon>
        <taxon>Pseudomonadati</taxon>
        <taxon>Pseudomonadota</taxon>
        <taxon>Alphaproteobacteria</taxon>
        <taxon>Sphingomonadales</taxon>
        <taxon>Sphingomonadaceae</taxon>
        <taxon>Sphingomonas</taxon>
    </lineage>
</organism>
<dbReference type="PANTHER" id="PTHR30055">
    <property type="entry name" value="HTH-TYPE TRANSCRIPTIONAL REGULATOR RUTR"/>
    <property type="match status" value="1"/>
</dbReference>
<sequence>MGRRSDHNRTELEELILHAGQALMAEGGFAAFSAREVAKRIGYSIGTIYNVFGSLDRLVLAINSRTFGLWADAMRDHLAVAGEDRIAALVDAYFDFAEGHPHLWMAIYDHRPPAETPLPEDYLPRRAALLGLVESEIARAVPGADAAALARSLVATVHGHCAFALGGTFALLGERDPRGAALARVRETLSANAPRASGGDRP</sequence>